<organism evidence="2 3">
    <name type="scientific">Sulfurimonas hongkongensis</name>
    <dbReference type="NCBI Taxonomy" id="1172190"/>
    <lineage>
        <taxon>Bacteria</taxon>
        <taxon>Pseudomonadati</taxon>
        <taxon>Campylobacterota</taxon>
        <taxon>Epsilonproteobacteria</taxon>
        <taxon>Campylobacterales</taxon>
        <taxon>Sulfurimonadaceae</taxon>
        <taxon>Sulfurimonas</taxon>
    </lineage>
</organism>
<dbReference type="OrthoDB" id="9808013at2"/>
<accession>T0JF10</accession>
<reference evidence="2 3" key="1">
    <citation type="submission" date="2013-07" db="EMBL/GenBank/DDBJ databases">
        <title>Sulfurimonas hongkongensis AST-10 Genome Sequencing.</title>
        <authorList>
            <person name="Cai L."/>
            <person name="Zhang T."/>
        </authorList>
    </citation>
    <scope>NUCLEOTIDE SEQUENCE [LARGE SCALE GENOMIC DNA]</scope>
    <source>
        <strain evidence="2 3">AST-10</strain>
    </source>
</reference>
<comment type="caution">
    <text evidence="2">The sequence shown here is derived from an EMBL/GenBank/DDBJ whole genome shotgun (WGS) entry which is preliminary data.</text>
</comment>
<dbReference type="InterPro" id="IPR007466">
    <property type="entry name" value="Peptidyl-Arg-deiminase_porph"/>
</dbReference>
<dbReference type="STRING" id="1172190.M947_06350"/>
<evidence type="ECO:0000313" key="3">
    <source>
        <dbReference type="Proteomes" id="UP000015520"/>
    </source>
</evidence>
<dbReference type="RefSeq" id="WP_021287533.1">
    <property type="nucleotide sequence ID" value="NZ_AUPZ01000007.1"/>
</dbReference>
<keyword evidence="1" id="KW-0378">Hydrolase</keyword>
<gene>
    <name evidence="2" type="ORF">M947_06350</name>
</gene>
<dbReference type="PANTHER" id="PTHR31377">
    <property type="entry name" value="AGMATINE DEIMINASE-RELATED"/>
    <property type="match status" value="1"/>
</dbReference>
<dbReference type="GO" id="GO:0009446">
    <property type="term" value="P:putrescine biosynthetic process"/>
    <property type="evidence" value="ECO:0007669"/>
    <property type="project" value="InterPro"/>
</dbReference>
<dbReference type="EMBL" id="AUPZ01000007">
    <property type="protein sequence ID" value="EQB39610.1"/>
    <property type="molecule type" value="Genomic_DNA"/>
</dbReference>
<dbReference type="Gene3D" id="3.75.10.10">
    <property type="entry name" value="L-arginine/glycine Amidinotransferase, Chain A"/>
    <property type="match status" value="1"/>
</dbReference>
<dbReference type="PATRIC" id="fig|1172190.3.peg.1232"/>
<evidence type="ECO:0008006" key="4">
    <source>
        <dbReference type="Google" id="ProtNLM"/>
    </source>
</evidence>
<name>T0JF10_9BACT</name>
<sequence length="332" mass="38002">MKSLIAEFKEQSFTQIIFPHKNSDWSPYLEEAEVCFINIINAIREYQSVLIVCHNIQEVKKHFIDHSRLFFVEYETNDTWARDCSALTVVDNKEIKLLDFTFNAWGGKFDSQKDNLMSKSISKVYDTKLETIDFVLEGGAVESSGDGTILTTSACMLNKNRNPHLSKEQITQKLNEFFGTSLILYLNHGYLAGDDTDSHIDTLARFISRDSIMYVKCEDINDEHFSELKLMEDELKNFAKLYNFKLIALPMSEAVYFNKERLPATYANFLFANGAVIVPTYGVKQDREALEIFRNTFEDREVVGVDCRALIKQHGSLHCVTMNFARGVGING</sequence>
<dbReference type="SUPFAM" id="SSF55909">
    <property type="entry name" value="Pentein"/>
    <property type="match status" value="1"/>
</dbReference>
<dbReference type="eggNOG" id="COG2957">
    <property type="taxonomic scope" value="Bacteria"/>
</dbReference>
<dbReference type="AlphaFoldDB" id="T0JF10"/>
<evidence type="ECO:0000256" key="1">
    <source>
        <dbReference type="ARBA" id="ARBA00022801"/>
    </source>
</evidence>
<dbReference type="Pfam" id="PF04371">
    <property type="entry name" value="PAD_porph"/>
    <property type="match status" value="1"/>
</dbReference>
<keyword evidence="3" id="KW-1185">Reference proteome</keyword>
<dbReference type="PANTHER" id="PTHR31377:SF0">
    <property type="entry name" value="AGMATINE DEIMINASE-RELATED"/>
    <property type="match status" value="1"/>
</dbReference>
<dbReference type="Proteomes" id="UP000015520">
    <property type="component" value="Unassembled WGS sequence"/>
</dbReference>
<dbReference type="GO" id="GO:0047632">
    <property type="term" value="F:agmatine deiminase activity"/>
    <property type="evidence" value="ECO:0007669"/>
    <property type="project" value="TreeGrafter"/>
</dbReference>
<dbReference type="GO" id="GO:0004668">
    <property type="term" value="F:protein-arginine deiminase activity"/>
    <property type="evidence" value="ECO:0007669"/>
    <property type="project" value="InterPro"/>
</dbReference>
<proteinExistence type="predicted"/>
<protein>
    <recommendedName>
        <fullName evidence="4">Agmatine deiminase</fullName>
    </recommendedName>
</protein>
<evidence type="ECO:0000313" key="2">
    <source>
        <dbReference type="EMBL" id="EQB39610.1"/>
    </source>
</evidence>